<proteinExistence type="predicted"/>
<reference evidence="6 7" key="1">
    <citation type="submission" date="2024-04" db="EMBL/GenBank/DDBJ databases">
        <authorList>
            <person name="Waldvogel A.-M."/>
            <person name="Schoenle A."/>
        </authorList>
    </citation>
    <scope>NUCLEOTIDE SEQUENCE [LARGE SCALE GENOMIC DNA]</scope>
</reference>
<dbReference type="Pfam" id="PF00020">
    <property type="entry name" value="TNFR_c6"/>
    <property type="match status" value="2"/>
</dbReference>
<gene>
    <name evidence="6" type="ORF">KC01_LOCUS33783</name>
</gene>
<feature type="signal peptide" evidence="4">
    <location>
        <begin position="1"/>
        <end position="25"/>
    </location>
</feature>
<keyword evidence="3" id="KW-1133">Transmembrane helix</keyword>
<evidence type="ECO:0000256" key="4">
    <source>
        <dbReference type="SAM" id="SignalP"/>
    </source>
</evidence>
<name>A0AAV2M025_KNICA</name>
<keyword evidence="7" id="KW-1185">Reference proteome</keyword>
<accession>A0AAV2M025</accession>
<dbReference type="PROSITE" id="PS50050">
    <property type="entry name" value="TNFR_NGFR_2"/>
    <property type="match status" value="1"/>
</dbReference>
<dbReference type="Proteomes" id="UP001497482">
    <property type="component" value="Chromosome 5"/>
</dbReference>
<keyword evidence="3" id="KW-0472">Membrane</keyword>
<dbReference type="PANTHER" id="PTHR47139">
    <property type="entry name" value="TUMOR NECROSIS FACTOR RECEPTOR SUPERFAMILY MEMBER 9"/>
    <property type="match status" value="1"/>
</dbReference>
<feature type="region of interest" description="Disordered" evidence="2">
    <location>
        <begin position="232"/>
        <end position="252"/>
    </location>
</feature>
<dbReference type="Gene3D" id="2.10.50.10">
    <property type="entry name" value="Tumor Necrosis Factor Receptor, subunit A, domain 2"/>
    <property type="match status" value="3"/>
</dbReference>
<feature type="disulfide bond" evidence="1">
    <location>
        <begin position="91"/>
        <end position="109"/>
    </location>
</feature>
<dbReference type="GO" id="GO:0038023">
    <property type="term" value="F:signaling receptor activity"/>
    <property type="evidence" value="ECO:0007669"/>
    <property type="project" value="TreeGrafter"/>
</dbReference>
<keyword evidence="1" id="KW-1015">Disulfide bond</keyword>
<evidence type="ECO:0000256" key="2">
    <source>
        <dbReference type="SAM" id="MobiDB-lite"/>
    </source>
</evidence>
<dbReference type="GO" id="GO:0042127">
    <property type="term" value="P:regulation of cell population proliferation"/>
    <property type="evidence" value="ECO:0007669"/>
    <property type="project" value="TreeGrafter"/>
</dbReference>
<feature type="transmembrane region" description="Helical" evidence="3">
    <location>
        <begin position="206"/>
        <end position="229"/>
    </location>
</feature>
<protein>
    <recommendedName>
        <fullName evidence="5">TNFR-Cys domain-containing protein</fullName>
    </recommendedName>
</protein>
<evidence type="ECO:0000256" key="1">
    <source>
        <dbReference type="PROSITE-ProRule" id="PRU00206"/>
    </source>
</evidence>
<dbReference type="EMBL" id="OZ035827">
    <property type="protein sequence ID" value="CAL1606646.1"/>
    <property type="molecule type" value="Genomic_DNA"/>
</dbReference>
<dbReference type="SUPFAM" id="SSF57586">
    <property type="entry name" value="TNF receptor-like"/>
    <property type="match status" value="2"/>
</dbReference>
<evidence type="ECO:0000259" key="5">
    <source>
        <dbReference type="PROSITE" id="PS50050"/>
    </source>
</evidence>
<dbReference type="SMART" id="SM00208">
    <property type="entry name" value="TNFR"/>
    <property type="match status" value="3"/>
</dbReference>
<evidence type="ECO:0000313" key="7">
    <source>
        <dbReference type="Proteomes" id="UP001497482"/>
    </source>
</evidence>
<keyword evidence="4" id="KW-0732">Signal</keyword>
<feature type="repeat" description="TNFR-Cys" evidence="1">
    <location>
        <begin position="70"/>
        <end position="109"/>
    </location>
</feature>
<organism evidence="6 7">
    <name type="scientific">Knipowitschia caucasica</name>
    <name type="common">Caucasian dwarf goby</name>
    <name type="synonym">Pomatoschistus caucasicus</name>
    <dbReference type="NCBI Taxonomy" id="637954"/>
    <lineage>
        <taxon>Eukaryota</taxon>
        <taxon>Metazoa</taxon>
        <taxon>Chordata</taxon>
        <taxon>Craniata</taxon>
        <taxon>Vertebrata</taxon>
        <taxon>Euteleostomi</taxon>
        <taxon>Actinopterygii</taxon>
        <taxon>Neopterygii</taxon>
        <taxon>Teleostei</taxon>
        <taxon>Neoteleostei</taxon>
        <taxon>Acanthomorphata</taxon>
        <taxon>Gobiaria</taxon>
        <taxon>Gobiiformes</taxon>
        <taxon>Gobioidei</taxon>
        <taxon>Gobiidae</taxon>
        <taxon>Gobiinae</taxon>
        <taxon>Knipowitschia</taxon>
    </lineage>
</organism>
<feature type="chain" id="PRO_5043988008" description="TNFR-Cys domain-containing protein" evidence="4">
    <location>
        <begin position="26"/>
        <end position="284"/>
    </location>
</feature>
<feature type="domain" description="TNFR-Cys" evidence="5">
    <location>
        <begin position="70"/>
        <end position="109"/>
    </location>
</feature>
<sequence>MRARDRMSVLLVLMGLWGLLRFSNCGPAPQERSGCLEWDINGEKVCCVHCHPGHRLVSRCGPDPRLLCTPCKAETFTSSSTAERCQRCKQCIDPQVLERSCSPYQDTQCGCREGFLCGDKSCSFCVQECGRGQEPTGQRACQPCPQGTYNDQTHHKCKPWTRCDKNTVKHGDAFSDARCGNVSALPVVVPGPNEPSQEQSADGLSFILYTMFGVVVPALLIVIIVMAITQIKQKQRTQRPEPETAVKKPPIITDEPQTLIAIECSFHEAEQEQGRSSESLLPGQ</sequence>
<dbReference type="InterPro" id="IPR001368">
    <property type="entry name" value="TNFR/NGFR_Cys_rich_reg"/>
</dbReference>
<dbReference type="PANTHER" id="PTHR47139:SF4">
    <property type="entry name" value="TUMOR NECROSIS FACTOR RECEPTOR SUPERFAMILY MEMBER 9 ISOFORM X1-RELATED"/>
    <property type="match status" value="1"/>
</dbReference>
<keyword evidence="3" id="KW-0812">Transmembrane</keyword>
<feature type="disulfide bond" evidence="1">
    <location>
        <begin position="88"/>
        <end position="101"/>
    </location>
</feature>
<evidence type="ECO:0000256" key="3">
    <source>
        <dbReference type="SAM" id="Phobius"/>
    </source>
</evidence>
<dbReference type="AlphaFoldDB" id="A0AAV2M025"/>
<evidence type="ECO:0000313" key="6">
    <source>
        <dbReference type="EMBL" id="CAL1606646.1"/>
    </source>
</evidence>
<comment type="caution">
    <text evidence="1">Lacks conserved residue(s) required for the propagation of feature annotation.</text>
</comment>